<dbReference type="AlphaFoldDB" id="G0UWK1"/>
<feature type="region of interest" description="Disordered" evidence="1">
    <location>
        <begin position="227"/>
        <end position="295"/>
    </location>
</feature>
<evidence type="ECO:0000313" key="2">
    <source>
        <dbReference type="EMBL" id="CCC93767.1"/>
    </source>
</evidence>
<feature type="region of interest" description="Disordered" evidence="1">
    <location>
        <begin position="166"/>
        <end position="211"/>
    </location>
</feature>
<feature type="compositionally biased region" description="Low complexity" evidence="1">
    <location>
        <begin position="171"/>
        <end position="182"/>
    </location>
</feature>
<feature type="compositionally biased region" description="Basic and acidic residues" evidence="1">
    <location>
        <begin position="267"/>
        <end position="279"/>
    </location>
</feature>
<sequence length="314" mass="34041">MTQSGSKRATRSEPHSPARTSTRRRLELYEFTRDGVEGGKGEEGRASADEASMRTTASLLVDPSSSRERDVHNGLNESPERRSAQQAHARSDDVAKEVVSPLMATDAVGRNVGTSNARLSPSPDSEHLEEHGFSHLRESVSFVLPQVHASAQCEQVSRGTLLQKATQFPPSVGHSSVSSSHSRMTKRPHFLSQPSSNNIRRHKRRGSGSDLSFLSTRSAIEYINGTSSAAEAPSTRGSLRSSQATVSRNSLSKSTLGPLDLSPILEESIRPRSLRDKGRLRSRHKPPPLWPPIEVPVASASSHYAARAAAEMGD</sequence>
<reference evidence="2" key="1">
    <citation type="journal article" date="2012" name="Proc. Natl. Acad. Sci. U.S.A.">
        <title>Antigenic diversity is generated by distinct evolutionary mechanisms in African trypanosome species.</title>
        <authorList>
            <person name="Jackson A.P."/>
            <person name="Berry A."/>
            <person name="Aslett M."/>
            <person name="Allison H.C."/>
            <person name="Burton P."/>
            <person name="Vavrova-Anderson J."/>
            <person name="Brown R."/>
            <person name="Browne H."/>
            <person name="Corton N."/>
            <person name="Hauser H."/>
            <person name="Gamble J."/>
            <person name="Gilderthorp R."/>
            <person name="Marcello L."/>
            <person name="McQuillan J."/>
            <person name="Otto T.D."/>
            <person name="Quail M.A."/>
            <person name="Sanders M.J."/>
            <person name="van Tonder A."/>
            <person name="Ginger M.L."/>
            <person name="Field M.C."/>
            <person name="Barry J.D."/>
            <person name="Hertz-Fowler C."/>
            <person name="Berriman M."/>
        </authorList>
    </citation>
    <scope>NUCLEOTIDE SEQUENCE</scope>
    <source>
        <strain evidence="2">IL3000</strain>
    </source>
</reference>
<feature type="compositionally biased region" description="Polar residues" evidence="1">
    <location>
        <begin position="227"/>
        <end position="255"/>
    </location>
</feature>
<organism evidence="2">
    <name type="scientific">Trypanosoma congolense (strain IL3000)</name>
    <dbReference type="NCBI Taxonomy" id="1068625"/>
    <lineage>
        <taxon>Eukaryota</taxon>
        <taxon>Discoba</taxon>
        <taxon>Euglenozoa</taxon>
        <taxon>Kinetoplastea</taxon>
        <taxon>Metakinetoplastina</taxon>
        <taxon>Trypanosomatida</taxon>
        <taxon>Trypanosomatidae</taxon>
        <taxon>Trypanosoma</taxon>
        <taxon>Nannomonas</taxon>
    </lineage>
</organism>
<feature type="region of interest" description="Disordered" evidence="1">
    <location>
        <begin position="1"/>
        <end position="133"/>
    </location>
</feature>
<dbReference type="VEuPathDB" id="TriTrypDB:TcIL3000_10_5330"/>
<protein>
    <submittedName>
        <fullName evidence="2">Uncharacterized protein TCIL3000_10_5330</fullName>
    </submittedName>
</protein>
<proteinExistence type="predicted"/>
<feature type="compositionally biased region" description="Basic and acidic residues" evidence="1">
    <location>
        <begin position="65"/>
        <end position="96"/>
    </location>
</feature>
<accession>G0UWK1</accession>
<feature type="non-terminal residue" evidence="2">
    <location>
        <position position="314"/>
    </location>
</feature>
<name>G0UWK1_TRYCI</name>
<gene>
    <name evidence="2" type="ORF">TCIL3000_10_5330</name>
</gene>
<evidence type="ECO:0000256" key="1">
    <source>
        <dbReference type="SAM" id="MobiDB-lite"/>
    </source>
</evidence>
<feature type="compositionally biased region" description="Basic and acidic residues" evidence="1">
    <location>
        <begin position="124"/>
        <end position="133"/>
    </location>
</feature>
<dbReference type="EMBL" id="HE575323">
    <property type="protein sequence ID" value="CCC93767.1"/>
    <property type="molecule type" value="Genomic_DNA"/>
</dbReference>
<feature type="compositionally biased region" description="Basic and acidic residues" evidence="1">
    <location>
        <begin position="24"/>
        <end position="52"/>
    </location>
</feature>
<feature type="compositionally biased region" description="Polar residues" evidence="1">
    <location>
        <begin position="112"/>
        <end position="123"/>
    </location>
</feature>